<dbReference type="GO" id="GO:0070979">
    <property type="term" value="P:protein K11-linked ubiquitination"/>
    <property type="evidence" value="ECO:0007669"/>
    <property type="project" value="TreeGrafter"/>
</dbReference>
<sequence>MQYFACPTYSPPSHFWSSDDLSYKLDMLTLRALWHPNIPSLFKSKLIRPKGSPDIIMTLILLFKSGWGHHPKLSWTQQAPPTNLHSYSTEFENKVLQALQRLEASTRLLNSHTPSINKLETHMSQLGDTINTSKEGNFSSQPVSNFMDEFGLGSSQEKNIYHEEVNETMTLLNEMVGETKSVDDNGDMGELMTNPMGLEIEVRRLLCSARPVAIQTSVNPKASDQDLQQAQLWQLAQRTTTLPLGHGAFTIATTSTLFTEALRVPKLVLAGRLLAQQNAIVCSS</sequence>
<keyword evidence="5" id="KW-1185">Reference proteome</keyword>
<keyword evidence="1" id="KW-0132">Cell division</keyword>
<organism evidence="4 5">
    <name type="scientific">Rhododendron griersonianum</name>
    <dbReference type="NCBI Taxonomy" id="479676"/>
    <lineage>
        <taxon>Eukaryota</taxon>
        <taxon>Viridiplantae</taxon>
        <taxon>Streptophyta</taxon>
        <taxon>Embryophyta</taxon>
        <taxon>Tracheophyta</taxon>
        <taxon>Spermatophyta</taxon>
        <taxon>Magnoliopsida</taxon>
        <taxon>eudicotyledons</taxon>
        <taxon>Gunneridae</taxon>
        <taxon>Pentapetalae</taxon>
        <taxon>asterids</taxon>
        <taxon>Ericales</taxon>
        <taxon>Ericaceae</taxon>
        <taxon>Ericoideae</taxon>
        <taxon>Rhodoreae</taxon>
        <taxon>Rhododendron</taxon>
    </lineage>
</organism>
<dbReference type="AlphaFoldDB" id="A0AAV6IIJ8"/>
<gene>
    <name evidence="4" type="ORF">RHGRI_029251</name>
</gene>
<dbReference type="GO" id="GO:0007091">
    <property type="term" value="P:metaphase/anaphase transition of mitotic cell cycle"/>
    <property type="evidence" value="ECO:0007669"/>
    <property type="project" value="TreeGrafter"/>
</dbReference>
<dbReference type="GO" id="GO:0005680">
    <property type="term" value="C:anaphase-promoting complex"/>
    <property type="evidence" value="ECO:0007669"/>
    <property type="project" value="InterPro"/>
</dbReference>
<dbReference type="GO" id="GO:0051301">
    <property type="term" value="P:cell division"/>
    <property type="evidence" value="ECO:0007669"/>
    <property type="project" value="UniProtKB-KW"/>
</dbReference>
<dbReference type="PANTHER" id="PTHR12827:SF3">
    <property type="entry name" value="ANAPHASE-PROMOTING COMPLEX SUBUNIT 1"/>
    <property type="match status" value="1"/>
</dbReference>
<name>A0AAV6IIJ8_9ERIC</name>
<dbReference type="Proteomes" id="UP000823749">
    <property type="component" value="Chromosome 10"/>
</dbReference>
<dbReference type="InterPro" id="IPR024990">
    <property type="entry name" value="Apc1"/>
</dbReference>
<evidence type="ECO:0000313" key="4">
    <source>
        <dbReference type="EMBL" id="KAG5528496.1"/>
    </source>
</evidence>
<keyword evidence="3" id="KW-0131">Cell cycle</keyword>
<evidence type="ECO:0000256" key="3">
    <source>
        <dbReference type="ARBA" id="ARBA00023306"/>
    </source>
</evidence>
<proteinExistence type="predicted"/>
<evidence type="ECO:0000256" key="1">
    <source>
        <dbReference type="ARBA" id="ARBA00022618"/>
    </source>
</evidence>
<keyword evidence="2" id="KW-0498">Mitosis</keyword>
<comment type="caution">
    <text evidence="4">The sequence shown here is derived from an EMBL/GenBank/DDBJ whole genome shotgun (WGS) entry which is preliminary data.</text>
</comment>
<reference evidence="4" key="1">
    <citation type="submission" date="2020-08" db="EMBL/GenBank/DDBJ databases">
        <title>Plant Genome Project.</title>
        <authorList>
            <person name="Zhang R.-G."/>
        </authorList>
    </citation>
    <scope>NUCLEOTIDE SEQUENCE</scope>
    <source>
        <strain evidence="4">WSP0</strain>
        <tissue evidence="4">Leaf</tissue>
    </source>
</reference>
<dbReference type="EMBL" id="JACTNZ010000010">
    <property type="protein sequence ID" value="KAG5528496.1"/>
    <property type="molecule type" value="Genomic_DNA"/>
</dbReference>
<accession>A0AAV6IIJ8</accession>
<dbReference type="PANTHER" id="PTHR12827">
    <property type="entry name" value="MEIOTIC CHECKPOINT REGULATOR TSG24 FAMILY MEMBER"/>
    <property type="match status" value="1"/>
</dbReference>
<protein>
    <submittedName>
        <fullName evidence="4">Uncharacterized protein</fullName>
    </submittedName>
</protein>
<dbReference type="GO" id="GO:0060090">
    <property type="term" value="F:molecular adaptor activity"/>
    <property type="evidence" value="ECO:0007669"/>
    <property type="project" value="TreeGrafter"/>
</dbReference>
<evidence type="ECO:0000313" key="5">
    <source>
        <dbReference type="Proteomes" id="UP000823749"/>
    </source>
</evidence>
<dbReference type="GO" id="GO:0031145">
    <property type="term" value="P:anaphase-promoting complex-dependent catabolic process"/>
    <property type="evidence" value="ECO:0007669"/>
    <property type="project" value="TreeGrafter"/>
</dbReference>
<evidence type="ECO:0000256" key="2">
    <source>
        <dbReference type="ARBA" id="ARBA00022776"/>
    </source>
</evidence>